<dbReference type="InterPro" id="IPR025736">
    <property type="entry name" value="PucR_C-HTH_dom"/>
</dbReference>
<dbReference type="Pfam" id="PF05651">
    <property type="entry name" value="Diacid_rec"/>
    <property type="match status" value="1"/>
</dbReference>
<evidence type="ECO:0000313" key="4">
    <source>
        <dbReference type="Proteomes" id="UP000192468"/>
    </source>
</evidence>
<accession>A0A1W1X837</accession>
<dbReference type="InterPro" id="IPR051448">
    <property type="entry name" value="CdaR-like_regulators"/>
</dbReference>
<keyword evidence="4" id="KW-1185">Reference proteome</keyword>
<sequence length="356" mass="40417">MVNLSKQLAQKIVDKMMGVIPYNVIITDEQGVIIGSGDKERMYKVHSGAQKALKLGKMIEVYDDASSLAVKKGVNSPIFSEGNIVGVIGIAGNPKVVKEFSQLVSVTAELLINQEHSLNQRKIKEEQIEKFLYELSYKTEEYSEAFLERGLSLGIDLNISYIPVVIGFNELSSKKVENAFKHFLEKDEYILLLNTNTIVVFMNSDRPTIKRIKRCLDLELYNGIDIGLGLQEHIISNSVKQAITALNIGKKLESSKNIFLYKDLRFISMLAKFKDDYKFNNVIEKLKEEGKQADLLETLAAYVYNNGEVNSTSEKLHIHRNTLNYRFEKIQDITGKNPRNVIELFELFTAYVVSML</sequence>
<dbReference type="AlphaFoldDB" id="A0A1W1X837"/>
<protein>
    <submittedName>
        <fullName evidence="3">Carbohydrate diacid regulator</fullName>
    </submittedName>
</protein>
<dbReference type="InterPro" id="IPR042070">
    <property type="entry name" value="PucR_C-HTH_sf"/>
</dbReference>
<dbReference type="EMBL" id="FWXH01000002">
    <property type="protein sequence ID" value="SMC19990.1"/>
    <property type="molecule type" value="Genomic_DNA"/>
</dbReference>
<dbReference type="Gene3D" id="1.10.10.2840">
    <property type="entry name" value="PucR C-terminal helix-turn-helix domain"/>
    <property type="match status" value="1"/>
</dbReference>
<dbReference type="RefSeq" id="WP_084114272.1">
    <property type="nucleotide sequence ID" value="NZ_FWXH01000002.1"/>
</dbReference>
<dbReference type="Proteomes" id="UP000192468">
    <property type="component" value="Unassembled WGS sequence"/>
</dbReference>
<dbReference type="STRING" id="1121291.SAMN02745134_00992"/>
<dbReference type="PANTHER" id="PTHR33744">
    <property type="entry name" value="CARBOHYDRATE DIACID REGULATOR"/>
    <property type="match status" value="1"/>
</dbReference>
<dbReference type="PANTHER" id="PTHR33744:SF15">
    <property type="entry name" value="CARBOHYDRATE DIACID REGULATOR"/>
    <property type="match status" value="1"/>
</dbReference>
<reference evidence="3 4" key="1">
    <citation type="submission" date="2017-04" db="EMBL/GenBank/DDBJ databases">
        <authorList>
            <person name="Afonso C.L."/>
            <person name="Miller P.J."/>
            <person name="Scott M.A."/>
            <person name="Spackman E."/>
            <person name="Goraichik I."/>
            <person name="Dimitrov K.M."/>
            <person name="Suarez D.L."/>
            <person name="Swayne D.E."/>
        </authorList>
    </citation>
    <scope>NUCLEOTIDE SEQUENCE [LARGE SCALE GENOMIC DNA]</scope>
    <source>
        <strain evidence="3 4">DSM 12555</strain>
    </source>
</reference>
<name>A0A1W1X837_9CLOT</name>
<organism evidence="3 4">
    <name type="scientific">Clostridium acidisoli DSM 12555</name>
    <dbReference type="NCBI Taxonomy" id="1121291"/>
    <lineage>
        <taxon>Bacteria</taxon>
        <taxon>Bacillati</taxon>
        <taxon>Bacillota</taxon>
        <taxon>Clostridia</taxon>
        <taxon>Eubacteriales</taxon>
        <taxon>Clostridiaceae</taxon>
        <taxon>Clostridium</taxon>
    </lineage>
</organism>
<proteinExistence type="predicted"/>
<evidence type="ECO:0000313" key="3">
    <source>
        <dbReference type="EMBL" id="SMC19990.1"/>
    </source>
</evidence>
<feature type="domain" description="PucR C-terminal helix-turn-helix" evidence="2">
    <location>
        <begin position="295"/>
        <end position="351"/>
    </location>
</feature>
<evidence type="ECO:0000259" key="1">
    <source>
        <dbReference type="Pfam" id="PF05651"/>
    </source>
</evidence>
<dbReference type="Pfam" id="PF13556">
    <property type="entry name" value="HTH_30"/>
    <property type="match status" value="1"/>
</dbReference>
<gene>
    <name evidence="3" type="ORF">SAMN02745134_00992</name>
</gene>
<feature type="domain" description="Putative sugar diacid recognition" evidence="1">
    <location>
        <begin position="4"/>
        <end position="135"/>
    </location>
</feature>
<dbReference type="InterPro" id="IPR008599">
    <property type="entry name" value="Diacid_rec"/>
</dbReference>
<dbReference type="OrthoDB" id="212459at2"/>
<evidence type="ECO:0000259" key="2">
    <source>
        <dbReference type="Pfam" id="PF13556"/>
    </source>
</evidence>